<gene>
    <name evidence="2" type="ORF">PAHAL_5G462600</name>
</gene>
<proteinExistence type="predicted"/>
<name>A0A2T8INN9_9POAL</name>
<organism evidence="2">
    <name type="scientific">Panicum hallii</name>
    <dbReference type="NCBI Taxonomy" id="206008"/>
    <lineage>
        <taxon>Eukaryota</taxon>
        <taxon>Viridiplantae</taxon>
        <taxon>Streptophyta</taxon>
        <taxon>Embryophyta</taxon>
        <taxon>Tracheophyta</taxon>
        <taxon>Spermatophyta</taxon>
        <taxon>Magnoliopsida</taxon>
        <taxon>Liliopsida</taxon>
        <taxon>Poales</taxon>
        <taxon>Poaceae</taxon>
        <taxon>PACMAD clade</taxon>
        <taxon>Panicoideae</taxon>
        <taxon>Panicodae</taxon>
        <taxon>Paniceae</taxon>
        <taxon>Panicinae</taxon>
        <taxon>Panicum</taxon>
        <taxon>Panicum sect. Panicum</taxon>
    </lineage>
</organism>
<sequence>MLATAAIDAPTPTSTIRPSPSLEDPSNQVRERLLGPQRSAPLPPRRAAPRATHPRGRRWPPGSWPTMARQPRTALRPSSPPISVLRAKRQRGPRLRAIAARRRPPARPQDRTCGGGVAVAAGQYRDAQEVFHAAGVAYRGSLDEAEHHRIASVLRPMGEKGERERESKKTRAF</sequence>
<protein>
    <submittedName>
        <fullName evidence="2">Uncharacterized protein</fullName>
    </submittedName>
</protein>
<feature type="compositionally biased region" description="Low complexity" evidence="1">
    <location>
        <begin position="10"/>
        <end position="21"/>
    </location>
</feature>
<evidence type="ECO:0000256" key="1">
    <source>
        <dbReference type="SAM" id="MobiDB-lite"/>
    </source>
</evidence>
<feature type="region of interest" description="Disordered" evidence="1">
    <location>
        <begin position="1"/>
        <end position="113"/>
    </location>
</feature>
<feature type="compositionally biased region" description="Basic residues" evidence="1">
    <location>
        <begin position="86"/>
        <end position="105"/>
    </location>
</feature>
<accession>A0A2T8INN9</accession>
<dbReference type="AlphaFoldDB" id="A0A2T8INN9"/>
<evidence type="ECO:0000313" key="2">
    <source>
        <dbReference type="EMBL" id="PVH39246.1"/>
    </source>
</evidence>
<dbReference type="Gramene" id="PVH39246">
    <property type="protein sequence ID" value="PVH39246"/>
    <property type="gene ID" value="PAHAL_5G462600"/>
</dbReference>
<reference evidence="2" key="1">
    <citation type="submission" date="2018-04" db="EMBL/GenBank/DDBJ databases">
        <title>WGS assembly of Panicum hallii.</title>
        <authorList>
            <person name="Lovell J."/>
            <person name="Jenkins J."/>
            <person name="Lowry D."/>
            <person name="Mamidi S."/>
            <person name="Sreedasyam A."/>
            <person name="Weng X."/>
            <person name="Barry K."/>
            <person name="Bonette J."/>
            <person name="Campitelli B."/>
            <person name="Daum C."/>
            <person name="Gordon S."/>
            <person name="Gould B."/>
            <person name="Lipzen A."/>
            <person name="Macqueen A."/>
            <person name="Palacio-Mejia J."/>
            <person name="Plott C."/>
            <person name="Shakirov E."/>
            <person name="Shu S."/>
            <person name="Yoshinaga Y."/>
            <person name="Zane M."/>
            <person name="Rokhsar D."/>
            <person name="Grimwood J."/>
            <person name="Schmutz J."/>
            <person name="Juenger T."/>
        </authorList>
    </citation>
    <scope>NUCLEOTIDE SEQUENCE [LARGE SCALE GENOMIC DNA]</scope>
    <source>
        <strain evidence="2">FIL2</strain>
    </source>
</reference>
<dbReference type="Proteomes" id="UP000243499">
    <property type="component" value="Chromosome 5"/>
</dbReference>
<dbReference type="EMBL" id="CM008050">
    <property type="protein sequence ID" value="PVH39246.1"/>
    <property type="molecule type" value="Genomic_DNA"/>
</dbReference>